<organism>
    <name type="scientific">Serpula lacrymans var. lacrymans (strain S7.9)</name>
    <name type="common">Dry rot fungus</name>
    <dbReference type="NCBI Taxonomy" id="578457"/>
    <lineage>
        <taxon>Eukaryota</taxon>
        <taxon>Fungi</taxon>
        <taxon>Dikarya</taxon>
        <taxon>Basidiomycota</taxon>
        <taxon>Agaricomycotina</taxon>
        <taxon>Agaricomycetes</taxon>
        <taxon>Agaricomycetidae</taxon>
        <taxon>Boletales</taxon>
        <taxon>Coniophorineae</taxon>
        <taxon>Serpulaceae</taxon>
        <taxon>Serpula</taxon>
    </lineage>
</organism>
<feature type="domain" description="Saccharopine dehydrogenase NADP binding" evidence="3">
    <location>
        <begin position="4"/>
        <end position="129"/>
    </location>
</feature>
<dbReference type="PANTHER" id="PTHR12286">
    <property type="entry name" value="SACCHAROPINE DEHYDROGENASE-LIKE OXIDOREDUCTASE"/>
    <property type="match status" value="1"/>
</dbReference>
<keyword evidence="2" id="KW-0812">Transmembrane</keyword>
<dbReference type="InterPro" id="IPR036291">
    <property type="entry name" value="NAD(P)-bd_dom_sf"/>
</dbReference>
<dbReference type="EMBL" id="GL945432">
    <property type="protein sequence ID" value="EGO26148.1"/>
    <property type="molecule type" value="Genomic_DNA"/>
</dbReference>
<dbReference type="Proteomes" id="UP000008064">
    <property type="component" value="Unassembled WGS sequence"/>
</dbReference>
<proteinExistence type="inferred from homology"/>
<dbReference type="OrthoDB" id="10268090at2759"/>
<dbReference type="KEGG" id="sla:SERLADRAFT_462883"/>
<dbReference type="RefSeq" id="XP_007316321.1">
    <property type="nucleotide sequence ID" value="XM_007316259.1"/>
</dbReference>
<sequence>MVDIIVLGATGYTGRLITRYLYAHPERSSFSFGIAARSRSKLNDLVSDLSLDSTVQLFILDIANPEQIDAAVQKTKVVINAVGPYWRWGTPVVRSCVQHGKHYVDLAGETPWVKDIIHEFDYVATKTGAVIVPCCGLDSVPSDAVVHISNKTLKNLAGPTTTIDLSTSSWKVQGGVSGGTISSIITALEDVPRDKLRAARLDFVLSPVKGVPNPKPRFLYSLPLTPRTSWGSYFPMTFINRPVVHRTWGLHEAATRKRSCTEVEKASSYGPEFKYDEFLSLPSIFHAIAFSTMLLFGALSLAFIPPVRWLVKTFAPPGSGPSDDKLQKGFVEVTNITSSTTVGERKTSVKSTFRGRGDPGYLLSSVMISESALGLLLDQNELPAHGRQGGILTPMSALGDVLLDRLRQSGRFEIESEVILSNKAEEARKVR</sequence>
<comment type="similarity">
    <text evidence="1">Belongs to the saccharopine dehydrogenase family.</text>
</comment>
<dbReference type="InterPro" id="IPR005097">
    <property type="entry name" value="Sacchrp_dh_NADP-bd"/>
</dbReference>
<feature type="transmembrane region" description="Helical" evidence="2">
    <location>
        <begin position="284"/>
        <end position="304"/>
    </location>
</feature>
<keyword evidence="2" id="KW-0472">Membrane</keyword>
<dbReference type="Gene3D" id="3.40.50.720">
    <property type="entry name" value="NAD(P)-binding Rossmann-like Domain"/>
    <property type="match status" value="1"/>
</dbReference>
<dbReference type="HOGENOM" id="CLU_031002_0_1_1"/>
<evidence type="ECO:0000259" key="3">
    <source>
        <dbReference type="Pfam" id="PF03435"/>
    </source>
</evidence>
<dbReference type="PANTHER" id="PTHR12286:SF5">
    <property type="entry name" value="SACCHAROPINE DEHYDROGENASE-LIKE OXIDOREDUCTASE"/>
    <property type="match status" value="1"/>
</dbReference>
<evidence type="ECO:0000256" key="1">
    <source>
        <dbReference type="ARBA" id="ARBA00038048"/>
    </source>
</evidence>
<dbReference type="GO" id="GO:0009247">
    <property type="term" value="P:glycolipid biosynthetic process"/>
    <property type="evidence" value="ECO:0007669"/>
    <property type="project" value="TreeGrafter"/>
</dbReference>
<gene>
    <name evidence="4" type="ORF">SERLADRAFT_462883</name>
</gene>
<dbReference type="InterPro" id="IPR051276">
    <property type="entry name" value="Saccharopine_DH-like_oxidrdct"/>
</dbReference>
<keyword evidence="2" id="KW-1133">Transmembrane helix</keyword>
<evidence type="ECO:0000313" key="4">
    <source>
        <dbReference type="EMBL" id="EGO26148.1"/>
    </source>
</evidence>
<dbReference type="Pfam" id="PF03435">
    <property type="entry name" value="Sacchrp_dh_NADP"/>
    <property type="match status" value="1"/>
</dbReference>
<reference evidence="4" key="1">
    <citation type="submission" date="2011-04" db="EMBL/GenBank/DDBJ databases">
        <title>Evolution of plant cell wall degrading machinery underlies the functional diversity of forest fungi.</title>
        <authorList>
            <consortium name="US DOE Joint Genome Institute (JGI-PGF)"/>
            <person name="Eastwood D.C."/>
            <person name="Floudas D."/>
            <person name="Binder M."/>
            <person name="Majcherczyk A."/>
            <person name="Schneider P."/>
            <person name="Aerts A."/>
            <person name="Asiegbu F.O."/>
            <person name="Baker S.E."/>
            <person name="Barry K."/>
            <person name="Bendiksby M."/>
            <person name="Blumentritt M."/>
            <person name="Coutinho P.M."/>
            <person name="Cullen D."/>
            <person name="Cullen D."/>
            <person name="Gathman A."/>
            <person name="Goodell B."/>
            <person name="Henrissat B."/>
            <person name="Ihrmark K."/>
            <person name="Kauserud H."/>
            <person name="Kohler A."/>
            <person name="LaButti K."/>
            <person name="Lapidus A."/>
            <person name="Lavin J.L."/>
            <person name="Lee Y.-H."/>
            <person name="Lindquist E."/>
            <person name="Lilly W."/>
            <person name="Lucas S."/>
            <person name="Morin E."/>
            <person name="Murat C."/>
            <person name="Oguiza J.A."/>
            <person name="Park J."/>
            <person name="Pisabarro A.G."/>
            <person name="Riley R."/>
            <person name="Rosling A."/>
            <person name="Salamov A."/>
            <person name="Schmidt O."/>
            <person name="Schmutz J."/>
            <person name="Skrede I."/>
            <person name="Stenlid J."/>
            <person name="Wiebenga A."/>
            <person name="Xie X."/>
            <person name="Kues U."/>
            <person name="Hibbett D.S."/>
            <person name="Hoffmeister D."/>
            <person name="Hogberg N."/>
            <person name="Martin F."/>
            <person name="Grigoriev I.V."/>
            <person name="Watkinson S.C."/>
        </authorList>
    </citation>
    <scope>NUCLEOTIDE SEQUENCE</scope>
    <source>
        <strain evidence="4">S7.9</strain>
    </source>
</reference>
<dbReference type="SUPFAM" id="SSF51735">
    <property type="entry name" value="NAD(P)-binding Rossmann-fold domains"/>
    <property type="match status" value="1"/>
</dbReference>
<protein>
    <recommendedName>
        <fullName evidence="3">Saccharopine dehydrogenase NADP binding domain-containing protein</fullName>
    </recommendedName>
</protein>
<name>F8NQS2_SERL9</name>
<dbReference type="GeneID" id="18818448"/>
<accession>F8NQS2</accession>
<dbReference type="GO" id="GO:0005739">
    <property type="term" value="C:mitochondrion"/>
    <property type="evidence" value="ECO:0007669"/>
    <property type="project" value="TreeGrafter"/>
</dbReference>
<dbReference type="AlphaFoldDB" id="F8NQS2"/>
<evidence type="ECO:0000256" key="2">
    <source>
        <dbReference type="SAM" id="Phobius"/>
    </source>
</evidence>
<dbReference type="GO" id="GO:0005811">
    <property type="term" value="C:lipid droplet"/>
    <property type="evidence" value="ECO:0007669"/>
    <property type="project" value="TreeGrafter"/>
</dbReference>
<dbReference type="GO" id="GO:0005886">
    <property type="term" value="C:plasma membrane"/>
    <property type="evidence" value="ECO:0007669"/>
    <property type="project" value="TreeGrafter"/>
</dbReference>